<dbReference type="AlphaFoldDB" id="A0A9N9X660"/>
<evidence type="ECO:0000313" key="2">
    <source>
        <dbReference type="EMBL" id="CAG9826280.1"/>
    </source>
</evidence>
<dbReference type="SUPFAM" id="SSF81383">
    <property type="entry name" value="F-box domain"/>
    <property type="match status" value="1"/>
</dbReference>
<name>A0A9N9X660_DIABA</name>
<dbReference type="Pfam" id="PF12937">
    <property type="entry name" value="F-box-like"/>
    <property type="match status" value="1"/>
</dbReference>
<dbReference type="Proteomes" id="UP001153709">
    <property type="component" value="Chromosome 1"/>
</dbReference>
<dbReference type="OrthoDB" id="1107553at2759"/>
<organism evidence="2 3">
    <name type="scientific">Diabrotica balteata</name>
    <name type="common">Banded cucumber beetle</name>
    <dbReference type="NCBI Taxonomy" id="107213"/>
    <lineage>
        <taxon>Eukaryota</taxon>
        <taxon>Metazoa</taxon>
        <taxon>Ecdysozoa</taxon>
        <taxon>Arthropoda</taxon>
        <taxon>Hexapoda</taxon>
        <taxon>Insecta</taxon>
        <taxon>Pterygota</taxon>
        <taxon>Neoptera</taxon>
        <taxon>Endopterygota</taxon>
        <taxon>Coleoptera</taxon>
        <taxon>Polyphaga</taxon>
        <taxon>Cucujiformia</taxon>
        <taxon>Chrysomeloidea</taxon>
        <taxon>Chrysomelidae</taxon>
        <taxon>Galerucinae</taxon>
        <taxon>Diabroticina</taxon>
        <taxon>Diabroticites</taxon>
        <taxon>Diabrotica</taxon>
    </lineage>
</organism>
<feature type="domain" description="F-box" evidence="1">
    <location>
        <begin position="36"/>
        <end position="82"/>
    </location>
</feature>
<keyword evidence="3" id="KW-1185">Reference proteome</keyword>
<dbReference type="InterPro" id="IPR001810">
    <property type="entry name" value="F-box_dom"/>
</dbReference>
<dbReference type="InterPro" id="IPR036047">
    <property type="entry name" value="F-box-like_dom_sf"/>
</dbReference>
<evidence type="ECO:0000313" key="3">
    <source>
        <dbReference type="Proteomes" id="UP001153709"/>
    </source>
</evidence>
<dbReference type="Gene3D" id="1.20.1280.50">
    <property type="match status" value="1"/>
</dbReference>
<gene>
    <name evidence="2" type="ORF">DIABBA_LOCUS410</name>
</gene>
<dbReference type="PROSITE" id="PS50181">
    <property type="entry name" value="FBOX"/>
    <property type="match status" value="1"/>
</dbReference>
<proteinExistence type="predicted"/>
<dbReference type="CDD" id="cd09917">
    <property type="entry name" value="F-box_SF"/>
    <property type="match status" value="1"/>
</dbReference>
<dbReference type="EMBL" id="OU898276">
    <property type="protein sequence ID" value="CAG9826280.1"/>
    <property type="molecule type" value="Genomic_DNA"/>
</dbReference>
<dbReference type="SMART" id="SM00256">
    <property type="entry name" value="FBOX"/>
    <property type="match status" value="1"/>
</dbReference>
<evidence type="ECO:0000259" key="1">
    <source>
        <dbReference type="PROSITE" id="PS50181"/>
    </source>
</evidence>
<sequence length="158" mass="18900">MEIPKAKEDKTPKLYVPVEEFKFHGPLEDDTSNGLFLNDFYFPEEIIMKVLTFLPPYQLLPLSLVCKKWCNIIKSTSIWMDVYNNQFPNRAKRLPWYVYYLYYSTNNFKNLIKTGNAKAEFNDFTRLTQFDEVENIFFKIQVSRLVNLKLNLLKDKIF</sequence>
<reference evidence="2" key="1">
    <citation type="submission" date="2022-01" db="EMBL/GenBank/DDBJ databases">
        <authorList>
            <person name="King R."/>
        </authorList>
    </citation>
    <scope>NUCLEOTIDE SEQUENCE</scope>
</reference>
<protein>
    <recommendedName>
        <fullName evidence="1">F-box domain-containing protein</fullName>
    </recommendedName>
</protein>
<accession>A0A9N9X660</accession>